<evidence type="ECO:0000313" key="3">
    <source>
        <dbReference type="Proteomes" id="UP000822688"/>
    </source>
</evidence>
<dbReference type="EMBL" id="CM026426">
    <property type="protein sequence ID" value="KAG0575257.1"/>
    <property type="molecule type" value="Genomic_DNA"/>
</dbReference>
<keyword evidence="3" id="KW-1185">Reference proteome</keyword>
<protein>
    <submittedName>
        <fullName evidence="2">Uncharacterized protein</fullName>
    </submittedName>
</protein>
<reference evidence="2" key="1">
    <citation type="submission" date="2020-06" db="EMBL/GenBank/DDBJ databases">
        <title>WGS assembly of Ceratodon purpureus strain R40.</title>
        <authorList>
            <person name="Carey S.B."/>
            <person name="Jenkins J."/>
            <person name="Shu S."/>
            <person name="Lovell J.T."/>
            <person name="Sreedasyam A."/>
            <person name="Maumus F."/>
            <person name="Tiley G.P."/>
            <person name="Fernandez-Pozo N."/>
            <person name="Barry K."/>
            <person name="Chen C."/>
            <person name="Wang M."/>
            <person name="Lipzen A."/>
            <person name="Daum C."/>
            <person name="Saski C.A."/>
            <person name="Payton A.C."/>
            <person name="Mcbreen J.C."/>
            <person name="Conrad R.E."/>
            <person name="Kollar L.M."/>
            <person name="Olsson S."/>
            <person name="Huttunen S."/>
            <person name="Landis J.B."/>
            <person name="Wickett N.J."/>
            <person name="Johnson M.G."/>
            <person name="Rensing S.A."/>
            <person name="Grimwood J."/>
            <person name="Schmutz J."/>
            <person name="Mcdaniel S.F."/>
        </authorList>
    </citation>
    <scope>NUCLEOTIDE SEQUENCE</scope>
    <source>
        <strain evidence="2">R40</strain>
    </source>
</reference>
<sequence>MAGVSRVARGQMGRLCAVREWAMVSRVAGFRTTSQVVADRAQGASMSNVVPAASAWEDFGATYPAWSRDTLSGYSRGFATKDGADNVTGAAKTSSSSDDIGEEMRVDTMVRDELEEPEGGPEPGLKEKAKQAVSKIGEKMNDAGKAIKGSTDNKAADKVGDTVKGAGDTLKDKGSNQKGLGNEDVVTS</sequence>
<comment type="caution">
    <text evidence="2">The sequence shown here is derived from an EMBL/GenBank/DDBJ whole genome shotgun (WGS) entry which is preliminary data.</text>
</comment>
<feature type="compositionally biased region" description="Basic and acidic residues" evidence="1">
    <location>
        <begin position="102"/>
        <end position="112"/>
    </location>
</feature>
<feature type="compositionally biased region" description="Basic and acidic residues" evidence="1">
    <location>
        <begin position="124"/>
        <end position="142"/>
    </location>
</feature>
<name>A0A8T0HWV9_CERPU</name>
<evidence type="ECO:0000256" key="1">
    <source>
        <dbReference type="SAM" id="MobiDB-lite"/>
    </source>
</evidence>
<proteinExistence type="predicted"/>
<feature type="region of interest" description="Disordered" evidence="1">
    <location>
        <begin position="82"/>
        <end position="188"/>
    </location>
</feature>
<dbReference type="AlphaFoldDB" id="A0A8T0HWV9"/>
<dbReference type="Proteomes" id="UP000822688">
    <property type="component" value="Chromosome V"/>
</dbReference>
<accession>A0A8T0HWV9</accession>
<gene>
    <name evidence="2" type="ORF">KC19_VG330900</name>
</gene>
<evidence type="ECO:0000313" key="2">
    <source>
        <dbReference type="EMBL" id="KAG0575257.1"/>
    </source>
</evidence>
<organism evidence="2 3">
    <name type="scientific">Ceratodon purpureus</name>
    <name type="common">Fire moss</name>
    <name type="synonym">Dicranum purpureum</name>
    <dbReference type="NCBI Taxonomy" id="3225"/>
    <lineage>
        <taxon>Eukaryota</taxon>
        <taxon>Viridiplantae</taxon>
        <taxon>Streptophyta</taxon>
        <taxon>Embryophyta</taxon>
        <taxon>Bryophyta</taxon>
        <taxon>Bryophytina</taxon>
        <taxon>Bryopsida</taxon>
        <taxon>Dicranidae</taxon>
        <taxon>Pseudoditrichales</taxon>
        <taxon>Ditrichaceae</taxon>
        <taxon>Ceratodon</taxon>
    </lineage>
</organism>